<reference evidence="1 2" key="2">
    <citation type="submission" date="2017-10" db="EMBL/GenBank/DDBJ databases">
        <title>Genome analyses suggest a sexual origin of heterokaryosis in a supposedly ancient asexual fungus.</title>
        <authorList>
            <person name="Corradi N."/>
            <person name="Sedzielewska K."/>
            <person name="Noel J."/>
            <person name="Charron P."/>
            <person name="Farinelli L."/>
            <person name="Marton T."/>
            <person name="Kruger M."/>
            <person name="Pelin A."/>
            <person name="Brachmann A."/>
            <person name="Corradi N."/>
        </authorList>
    </citation>
    <scope>NUCLEOTIDE SEQUENCE [LARGE SCALE GENOMIC DNA]</scope>
    <source>
        <strain evidence="1 2">A1</strain>
    </source>
</reference>
<protein>
    <submittedName>
        <fullName evidence="1">Uncharacterized protein</fullName>
    </submittedName>
</protein>
<organism evidence="1 2">
    <name type="scientific">Rhizophagus irregularis</name>
    <dbReference type="NCBI Taxonomy" id="588596"/>
    <lineage>
        <taxon>Eukaryota</taxon>
        <taxon>Fungi</taxon>
        <taxon>Fungi incertae sedis</taxon>
        <taxon>Mucoromycota</taxon>
        <taxon>Glomeromycotina</taxon>
        <taxon>Glomeromycetes</taxon>
        <taxon>Glomerales</taxon>
        <taxon>Glomeraceae</taxon>
        <taxon>Rhizophagus</taxon>
    </lineage>
</organism>
<dbReference type="EMBL" id="LLXH01009050">
    <property type="protein sequence ID" value="PKC50788.1"/>
    <property type="molecule type" value="Genomic_DNA"/>
</dbReference>
<comment type="caution">
    <text evidence="1">The sequence shown here is derived from an EMBL/GenBank/DDBJ whole genome shotgun (WGS) entry which is preliminary data.</text>
</comment>
<dbReference type="Proteomes" id="UP000232688">
    <property type="component" value="Unassembled WGS sequence"/>
</dbReference>
<sequence>MNTERDDQSAFYIAEAGLVEMRTSLHEIAKSAYSETLETYNAIEDPVEKSEYDFEGNFIQKTKSKINALYFNGVNPTTNFISENINK</sequence>
<accession>A0A2N0QIB0</accession>
<dbReference type="VEuPathDB" id="FungiDB:RhiirA1_485345"/>
<name>A0A2N0QIB0_9GLOM</name>
<feature type="non-terminal residue" evidence="1">
    <location>
        <position position="87"/>
    </location>
</feature>
<proteinExistence type="predicted"/>
<reference evidence="1 2" key="1">
    <citation type="submission" date="2017-10" db="EMBL/GenBank/DDBJ databases">
        <title>Extensive intraspecific genome diversity in a model arbuscular mycorrhizal fungus.</title>
        <authorList>
            <person name="Chen E.C.H."/>
            <person name="Morin E."/>
            <person name="Baudet D."/>
            <person name="Noel J."/>
            <person name="Ndikumana S."/>
            <person name="Charron P."/>
            <person name="St-Onge C."/>
            <person name="Giorgi J."/>
            <person name="Grigoriev I.V."/>
            <person name="Roux C."/>
            <person name="Martin F.M."/>
            <person name="Corradi N."/>
        </authorList>
    </citation>
    <scope>NUCLEOTIDE SEQUENCE [LARGE SCALE GENOMIC DNA]</scope>
    <source>
        <strain evidence="1 2">A1</strain>
    </source>
</reference>
<gene>
    <name evidence="1" type="ORF">RhiirA1_485345</name>
</gene>
<dbReference type="AlphaFoldDB" id="A0A2N0QIB0"/>
<evidence type="ECO:0000313" key="2">
    <source>
        <dbReference type="Proteomes" id="UP000232688"/>
    </source>
</evidence>
<evidence type="ECO:0000313" key="1">
    <source>
        <dbReference type="EMBL" id="PKC50788.1"/>
    </source>
</evidence>